<dbReference type="Proteomes" id="UP000257109">
    <property type="component" value="Unassembled WGS sequence"/>
</dbReference>
<dbReference type="AlphaFoldDB" id="A0A371FVY0"/>
<reference evidence="2" key="1">
    <citation type="submission" date="2018-05" db="EMBL/GenBank/DDBJ databases">
        <title>Draft genome of Mucuna pruriens seed.</title>
        <authorList>
            <person name="Nnadi N.E."/>
            <person name="Vos R."/>
            <person name="Hasami M.H."/>
            <person name="Devisetty U.K."/>
            <person name="Aguiy J.C."/>
        </authorList>
    </citation>
    <scope>NUCLEOTIDE SEQUENCE [LARGE SCALE GENOMIC DNA]</scope>
    <source>
        <strain evidence="2">JCA_2017</strain>
    </source>
</reference>
<dbReference type="STRING" id="157652.A0A371FVY0"/>
<feature type="non-terminal residue" evidence="2">
    <location>
        <position position="1"/>
    </location>
</feature>
<comment type="caution">
    <text evidence="2">The sequence shown here is derived from an EMBL/GenBank/DDBJ whole genome shotgun (WGS) entry which is preliminary data.</text>
</comment>
<proteinExistence type="predicted"/>
<gene>
    <name evidence="2" type="primary">GIP</name>
    <name evidence="2" type="ORF">CR513_36724</name>
</gene>
<dbReference type="OrthoDB" id="119018at2759"/>
<dbReference type="Pfam" id="PF07727">
    <property type="entry name" value="RVT_2"/>
    <property type="match status" value="1"/>
</dbReference>
<evidence type="ECO:0000313" key="3">
    <source>
        <dbReference type="Proteomes" id="UP000257109"/>
    </source>
</evidence>
<organism evidence="2 3">
    <name type="scientific">Mucuna pruriens</name>
    <name type="common">Velvet bean</name>
    <name type="synonym">Dolichos pruriens</name>
    <dbReference type="NCBI Taxonomy" id="157652"/>
    <lineage>
        <taxon>Eukaryota</taxon>
        <taxon>Viridiplantae</taxon>
        <taxon>Streptophyta</taxon>
        <taxon>Embryophyta</taxon>
        <taxon>Tracheophyta</taxon>
        <taxon>Spermatophyta</taxon>
        <taxon>Magnoliopsida</taxon>
        <taxon>eudicotyledons</taxon>
        <taxon>Gunneridae</taxon>
        <taxon>Pentapetalae</taxon>
        <taxon>rosids</taxon>
        <taxon>fabids</taxon>
        <taxon>Fabales</taxon>
        <taxon>Fabaceae</taxon>
        <taxon>Papilionoideae</taxon>
        <taxon>50 kb inversion clade</taxon>
        <taxon>NPAAA clade</taxon>
        <taxon>indigoferoid/millettioid clade</taxon>
        <taxon>Phaseoleae</taxon>
        <taxon>Mucuna</taxon>
    </lineage>
</organism>
<evidence type="ECO:0000313" key="2">
    <source>
        <dbReference type="EMBL" id="RDX82485.1"/>
    </source>
</evidence>
<dbReference type="InterPro" id="IPR013103">
    <property type="entry name" value="RVT_2"/>
</dbReference>
<dbReference type="EMBL" id="QJKJ01007631">
    <property type="protein sequence ID" value="RDX82485.1"/>
    <property type="molecule type" value="Genomic_DNA"/>
</dbReference>
<sequence>MMLFWTKKNDVWKLVTPPKDKSFIGTKWIFKNKLDENDKEGIDFTKTFALFARLEAICIFLSFSTHNHMRLHQMDVKCAFLNVYVKQPPSFECDTFPYHVFKLRKAIYGLKQVLYAWFEKLSSFLMKSNFESGKFFLGHQIKQANDGIYIHQTKYVKELLKKFNLEDYKSMSTLMHLMMDFGYTWTSHLT</sequence>
<accession>A0A371FVY0</accession>
<keyword evidence="3" id="KW-1185">Reference proteome</keyword>
<protein>
    <submittedName>
        <fullName evidence="2">Copia protein</fullName>
    </submittedName>
</protein>
<evidence type="ECO:0000259" key="1">
    <source>
        <dbReference type="Pfam" id="PF07727"/>
    </source>
</evidence>
<feature type="domain" description="Reverse transcriptase Ty1/copia-type" evidence="1">
    <location>
        <begin position="9"/>
        <end position="132"/>
    </location>
</feature>
<name>A0A371FVY0_MUCPR</name>